<feature type="transmembrane region" description="Helical" evidence="1">
    <location>
        <begin position="21"/>
        <end position="45"/>
    </location>
</feature>
<name>A0A1H3H4D4_9RHOB</name>
<reference evidence="2 3" key="1">
    <citation type="submission" date="2016-10" db="EMBL/GenBank/DDBJ databases">
        <authorList>
            <person name="de Groot N.N."/>
        </authorList>
    </citation>
    <scope>NUCLEOTIDE SEQUENCE [LARGE SCALE GENOMIC DNA]</scope>
    <source>
        <strain evidence="2 3">DSM 26880</strain>
    </source>
</reference>
<dbReference type="Proteomes" id="UP000199286">
    <property type="component" value="Unassembled WGS sequence"/>
</dbReference>
<dbReference type="STRING" id="321339.SAMN05444340_103211"/>
<sequence length="74" mass="7933">MVVRAGNRANNFQARRTARSLALGRLAFSNSVGGIAAQTLFLAVADMFYRKNDLEHAAAYRGGSLYHAVGDAGF</sequence>
<keyword evidence="1" id="KW-0812">Transmembrane</keyword>
<dbReference type="EMBL" id="FNPF01000003">
    <property type="protein sequence ID" value="SDY10085.1"/>
    <property type="molecule type" value="Genomic_DNA"/>
</dbReference>
<dbReference type="AlphaFoldDB" id="A0A1H3H4D4"/>
<dbReference type="RefSeq" id="WP_089880341.1">
    <property type="nucleotide sequence ID" value="NZ_FNPF01000003.1"/>
</dbReference>
<keyword evidence="3" id="KW-1185">Reference proteome</keyword>
<accession>A0A1H3H4D4</accession>
<keyword evidence="1" id="KW-0472">Membrane</keyword>
<proteinExistence type="predicted"/>
<protein>
    <submittedName>
        <fullName evidence="2">Uncharacterized protein</fullName>
    </submittedName>
</protein>
<evidence type="ECO:0000313" key="2">
    <source>
        <dbReference type="EMBL" id="SDY10085.1"/>
    </source>
</evidence>
<evidence type="ECO:0000256" key="1">
    <source>
        <dbReference type="SAM" id="Phobius"/>
    </source>
</evidence>
<organism evidence="2 3">
    <name type="scientific">Citreimonas salinaria</name>
    <dbReference type="NCBI Taxonomy" id="321339"/>
    <lineage>
        <taxon>Bacteria</taxon>
        <taxon>Pseudomonadati</taxon>
        <taxon>Pseudomonadota</taxon>
        <taxon>Alphaproteobacteria</taxon>
        <taxon>Rhodobacterales</taxon>
        <taxon>Roseobacteraceae</taxon>
        <taxon>Citreimonas</taxon>
    </lineage>
</organism>
<gene>
    <name evidence="2" type="ORF">SAMN05444340_103211</name>
</gene>
<evidence type="ECO:0000313" key="3">
    <source>
        <dbReference type="Proteomes" id="UP000199286"/>
    </source>
</evidence>
<keyword evidence="1" id="KW-1133">Transmembrane helix</keyword>